<dbReference type="Proteomes" id="UP000504608">
    <property type="component" value="Unplaced"/>
</dbReference>
<dbReference type="GeneID" id="111496534"/>
<protein>
    <submittedName>
        <fullName evidence="2">Uncharacterized protein LOC111496534</fullName>
    </submittedName>
</protein>
<dbReference type="AlphaFoldDB" id="A0A6J1KM92"/>
<name>A0A6J1KM92_CUCMA</name>
<evidence type="ECO:0000313" key="2">
    <source>
        <dbReference type="RefSeq" id="XP_023002776.1"/>
    </source>
</evidence>
<sequence>MLRNETIGSKIAKPLVDLEARRCCHYFAGFKLLLSAGFARCDLVPLVVQEANGQRFGQNVNPQRRKELAWEQKHSHKCKNLKRERKKEKKRDDWPVNVACEQKELLLYSVLA</sequence>
<proteinExistence type="predicted"/>
<dbReference type="KEGG" id="cmax:111496534"/>
<accession>A0A6J1KM92</accession>
<dbReference type="RefSeq" id="XP_023002776.1">
    <property type="nucleotide sequence ID" value="XM_023147008.1"/>
</dbReference>
<evidence type="ECO:0000313" key="1">
    <source>
        <dbReference type="Proteomes" id="UP000504608"/>
    </source>
</evidence>
<organism evidence="1 2">
    <name type="scientific">Cucurbita maxima</name>
    <name type="common">Pumpkin</name>
    <name type="synonym">Winter squash</name>
    <dbReference type="NCBI Taxonomy" id="3661"/>
    <lineage>
        <taxon>Eukaryota</taxon>
        <taxon>Viridiplantae</taxon>
        <taxon>Streptophyta</taxon>
        <taxon>Embryophyta</taxon>
        <taxon>Tracheophyta</taxon>
        <taxon>Spermatophyta</taxon>
        <taxon>Magnoliopsida</taxon>
        <taxon>eudicotyledons</taxon>
        <taxon>Gunneridae</taxon>
        <taxon>Pentapetalae</taxon>
        <taxon>rosids</taxon>
        <taxon>fabids</taxon>
        <taxon>Cucurbitales</taxon>
        <taxon>Cucurbitaceae</taxon>
        <taxon>Cucurbiteae</taxon>
        <taxon>Cucurbita</taxon>
    </lineage>
</organism>
<reference evidence="2" key="1">
    <citation type="submission" date="2025-08" db="UniProtKB">
        <authorList>
            <consortium name="RefSeq"/>
        </authorList>
    </citation>
    <scope>IDENTIFICATION</scope>
    <source>
        <tissue evidence="2">Young leaves</tissue>
    </source>
</reference>
<gene>
    <name evidence="2" type="primary">LOC111496534</name>
</gene>
<keyword evidence="1" id="KW-1185">Reference proteome</keyword>